<reference evidence="2 3" key="1">
    <citation type="journal article" date="2014" name="Nat. Genet.">
        <title>Genome sequence of the hot pepper provides insights into the evolution of pungency in Capsicum species.</title>
        <authorList>
            <person name="Kim S."/>
            <person name="Park M."/>
            <person name="Yeom S.I."/>
            <person name="Kim Y.M."/>
            <person name="Lee J.M."/>
            <person name="Lee H.A."/>
            <person name="Seo E."/>
            <person name="Choi J."/>
            <person name="Cheong K."/>
            <person name="Kim K.T."/>
            <person name="Jung K."/>
            <person name="Lee G.W."/>
            <person name="Oh S.K."/>
            <person name="Bae C."/>
            <person name="Kim S.B."/>
            <person name="Lee H.Y."/>
            <person name="Kim S.Y."/>
            <person name="Kim M.S."/>
            <person name="Kang B.C."/>
            <person name="Jo Y.D."/>
            <person name="Yang H.B."/>
            <person name="Jeong H.J."/>
            <person name="Kang W.H."/>
            <person name="Kwon J.K."/>
            <person name="Shin C."/>
            <person name="Lim J.Y."/>
            <person name="Park J.H."/>
            <person name="Huh J.H."/>
            <person name="Kim J.S."/>
            <person name="Kim B.D."/>
            <person name="Cohen O."/>
            <person name="Paran I."/>
            <person name="Suh M.C."/>
            <person name="Lee S.B."/>
            <person name="Kim Y.K."/>
            <person name="Shin Y."/>
            <person name="Noh S.J."/>
            <person name="Park J."/>
            <person name="Seo Y.S."/>
            <person name="Kwon S.Y."/>
            <person name="Kim H.A."/>
            <person name="Park J.M."/>
            <person name="Kim H.J."/>
            <person name="Choi S.B."/>
            <person name="Bosland P.W."/>
            <person name="Reeves G."/>
            <person name="Jo S.H."/>
            <person name="Lee B.W."/>
            <person name="Cho H.T."/>
            <person name="Choi H.S."/>
            <person name="Lee M.S."/>
            <person name="Yu Y."/>
            <person name="Do Choi Y."/>
            <person name="Park B.S."/>
            <person name="van Deynze A."/>
            <person name="Ashrafi H."/>
            <person name="Hill T."/>
            <person name="Kim W.T."/>
            <person name="Pai H.S."/>
            <person name="Ahn H.K."/>
            <person name="Yeam I."/>
            <person name="Giovannoni J.J."/>
            <person name="Rose J.K."/>
            <person name="Sorensen I."/>
            <person name="Lee S.J."/>
            <person name="Kim R.W."/>
            <person name="Choi I.Y."/>
            <person name="Choi B.S."/>
            <person name="Lim J.S."/>
            <person name="Lee Y.H."/>
            <person name="Choi D."/>
        </authorList>
    </citation>
    <scope>NUCLEOTIDE SEQUENCE [LARGE SCALE GENOMIC DNA]</scope>
    <source>
        <strain evidence="3">cv. CM334</strain>
    </source>
</reference>
<feature type="compositionally biased region" description="Polar residues" evidence="1">
    <location>
        <begin position="124"/>
        <end position="136"/>
    </location>
</feature>
<feature type="compositionally biased region" description="Low complexity" evidence="1">
    <location>
        <begin position="255"/>
        <end position="266"/>
    </location>
</feature>
<sequence>MRREVTGKVEAVIFAIDDKNSTAAVSNEYNFVMSTKLGVCQGLLQFFQVTRSPSIHVWELEDYIMGKWTKLHRGVTPTNVFDVLAFHPNKEDLICAGASDYRVVVYNLRTEKVESCIYPPVLRPNSSEVQAPSSDALQDPLKETPENDNQSPEVTSKATTIDNEAKESPNKLKEKLSAALVNVSAKEELAKYPTKVAEEAVADRNTNEQTPNEQDVGSNVQNVDQDIGVTEQSADLDGKTNKQFLNEQDVGTAEQNANQDGNANDQSPDDHDVGVAEQSADPNGDTDE</sequence>
<feature type="region of interest" description="Disordered" evidence="1">
    <location>
        <begin position="124"/>
        <end position="171"/>
    </location>
</feature>
<keyword evidence="3" id="KW-1185">Reference proteome</keyword>
<evidence type="ECO:0000313" key="3">
    <source>
        <dbReference type="Proteomes" id="UP000222542"/>
    </source>
</evidence>
<feature type="compositionally biased region" description="Polar residues" evidence="1">
    <location>
        <begin position="207"/>
        <end position="224"/>
    </location>
</feature>
<reference evidence="2 3" key="2">
    <citation type="journal article" date="2017" name="Genome Biol.">
        <title>New reference genome sequences of hot pepper reveal the massive evolution of plant disease-resistance genes by retroduplication.</title>
        <authorList>
            <person name="Kim S."/>
            <person name="Park J."/>
            <person name="Yeom S.I."/>
            <person name="Kim Y.M."/>
            <person name="Seo E."/>
            <person name="Kim K.T."/>
            <person name="Kim M.S."/>
            <person name="Lee J.M."/>
            <person name="Cheong K."/>
            <person name="Shin H.S."/>
            <person name="Kim S.B."/>
            <person name="Han K."/>
            <person name="Lee J."/>
            <person name="Park M."/>
            <person name="Lee H.A."/>
            <person name="Lee H.Y."/>
            <person name="Lee Y."/>
            <person name="Oh S."/>
            <person name="Lee J.H."/>
            <person name="Choi E."/>
            <person name="Choi E."/>
            <person name="Lee S.E."/>
            <person name="Jeon J."/>
            <person name="Kim H."/>
            <person name="Choi G."/>
            <person name="Song H."/>
            <person name="Lee J."/>
            <person name="Lee S.C."/>
            <person name="Kwon J.K."/>
            <person name="Lee H.Y."/>
            <person name="Koo N."/>
            <person name="Hong Y."/>
            <person name="Kim R.W."/>
            <person name="Kang W.H."/>
            <person name="Huh J.H."/>
            <person name="Kang B.C."/>
            <person name="Yang T.J."/>
            <person name="Lee Y.H."/>
            <person name="Bennetzen J.L."/>
            <person name="Choi D."/>
        </authorList>
    </citation>
    <scope>NUCLEOTIDE SEQUENCE [LARGE SCALE GENOMIC DNA]</scope>
    <source>
        <strain evidence="3">cv. CM334</strain>
    </source>
</reference>
<dbReference type="Proteomes" id="UP000222542">
    <property type="component" value="Unassembled WGS sequence"/>
</dbReference>
<evidence type="ECO:0000313" key="2">
    <source>
        <dbReference type="EMBL" id="PHT70477.1"/>
    </source>
</evidence>
<dbReference type="PANTHER" id="PTHR31580">
    <property type="entry name" value="FILAMENT-LIKE PLANT PROTEIN 4"/>
    <property type="match status" value="1"/>
</dbReference>
<dbReference type="EMBL" id="AYRZ02000010">
    <property type="protein sequence ID" value="PHT70477.1"/>
    <property type="molecule type" value="Genomic_DNA"/>
</dbReference>
<feature type="compositionally biased region" description="Polar residues" evidence="1">
    <location>
        <begin position="147"/>
        <end position="162"/>
    </location>
</feature>
<dbReference type="STRING" id="4072.A0A2G2YL48"/>
<evidence type="ECO:0000256" key="1">
    <source>
        <dbReference type="SAM" id="MobiDB-lite"/>
    </source>
</evidence>
<name>A0A2G2YL48_CAPAN</name>
<gene>
    <name evidence="2" type="ORF">T459_25581</name>
</gene>
<comment type="caution">
    <text evidence="2">The sequence shown here is derived from an EMBL/GenBank/DDBJ whole genome shotgun (WGS) entry which is preliminary data.</text>
</comment>
<feature type="region of interest" description="Disordered" evidence="1">
    <location>
        <begin position="203"/>
        <end position="288"/>
    </location>
</feature>
<accession>A0A2G2YL48</accession>
<protein>
    <submittedName>
        <fullName evidence="2">Uncharacterized protein</fullName>
    </submittedName>
</protein>
<proteinExistence type="predicted"/>
<dbReference type="AlphaFoldDB" id="A0A2G2YL48"/>
<organism evidence="2 3">
    <name type="scientific">Capsicum annuum</name>
    <name type="common">Capsicum pepper</name>
    <dbReference type="NCBI Taxonomy" id="4072"/>
    <lineage>
        <taxon>Eukaryota</taxon>
        <taxon>Viridiplantae</taxon>
        <taxon>Streptophyta</taxon>
        <taxon>Embryophyta</taxon>
        <taxon>Tracheophyta</taxon>
        <taxon>Spermatophyta</taxon>
        <taxon>Magnoliopsida</taxon>
        <taxon>eudicotyledons</taxon>
        <taxon>Gunneridae</taxon>
        <taxon>Pentapetalae</taxon>
        <taxon>asterids</taxon>
        <taxon>lamiids</taxon>
        <taxon>Solanales</taxon>
        <taxon>Solanaceae</taxon>
        <taxon>Solanoideae</taxon>
        <taxon>Capsiceae</taxon>
        <taxon>Capsicum</taxon>
    </lineage>
</organism>
<dbReference type="PANTHER" id="PTHR31580:SF5">
    <property type="entry name" value="FILAMENT-LIKE PLANT PROTEIN 1-RELATED"/>
    <property type="match status" value="1"/>
</dbReference>
<dbReference type="Gramene" id="PHT70477">
    <property type="protein sequence ID" value="PHT70477"/>
    <property type="gene ID" value="T459_25581"/>
</dbReference>